<name>A0ACB9LWD5_BAUVA</name>
<comment type="caution">
    <text evidence="1">The sequence shown here is derived from an EMBL/GenBank/DDBJ whole genome shotgun (WGS) entry which is preliminary data.</text>
</comment>
<protein>
    <submittedName>
        <fullName evidence="1">Uncharacterized protein</fullName>
    </submittedName>
</protein>
<reference evidence="1 2" key="1">
    <citation type="journal article" date="2022" name="DNA Res.">
        <title>Chromosomal-level genome assembly of the orchid tree Bauhinia variegata (Leguminosae; Cercidoideae) supports the allotetraploid origin hypothesis of Bauhinia.</title>
        <authorList>
            <person name="Zhong Y."/>
            <person name="Chen Y."/>
            <person name="Zheng D."/>
            <person name="Pang J."/>
            <person name="Liu Y."/>
            <person name="Luo S."/>
            <person name="Meng S."/>
            <person name="Qian L."/>
            <person name="Wei D."/>
            <person name="Dai S."/>
            <person name="Zhou R."/>
        </authorList>
    </citation>
    <scope>NUCLEOTIDE SEQUENCE [LARGE SCALE GENOMIC DNA]</scope>
    <source>
        <strain evidence="1">BV-YZ2020</strain>
    </source>
</reference>
<dbReference type="EMBL" id="CM039435">
    <property type="protein sequence ID" value="KAI4315966.1"/>
    <property type="molecule type" value="Genomic_DNA"/>
</dbReference>
<proteinExistence type="predicted"/>
<keyword evidence="2" id="KW-1185">Reference proteome</keyword>
<gene>
    <name evidence="1" type="ORF">L6164_023989</name>
</gene>
<organism evidence="1 2">
    <name type="scientific">Bauhinia variegata</name>
    <name type="common">Purple orchid tree</name>
    <name type="synonym">Phanera variegata</name>
    <dbReference type="NCBI Taxonomy" id="167791"/>
    <lineage>
        <taxon>Eukaryota</taxon>
        <taxon>Viridiplantae</taxon>
        <taxon>Streptophyta</taxon>
        <taxon>Embryophyta</taxon>
        <taxon>Tracheophyta</taxon>
        <taxon>Spermatophyta</taxon>
        <taxon>Magnoliopsida</taxon>
        <taxon>eudicotyledons</taxon>
        <taxon>Gunneridae</taxon>
        <taxon>Pentapetalae</taxon>
        <taxon>rosids</taxon>
        <taxon>fabids</taxon>
        <taxon>Fabales</taxon>
        <taxon>Fabaceae</taxon>
        <taxon>Cercidoideae</taxon>
        <taxon>Cercideae</taxon>
        <taxon>Bauhiniinae</taxon>
        <taxon>Bauhinia</taxon>
    </lineage>
</organism>
<dbReference type="Proteomes" id="UP000828941">
    <property type="component" value="Chromosome 10"/>
</dbReference>
<evidence type="ECO:0000313" key="2">
    <source>
        <dbReference type="Proteomes" id="UP000828941"/>
    </source>
</evidence>
<sequence>MAAEGITTNVAADVIASLIKKAATQARYMYSFNNFVDSLEKEKQELITTQDSIRGRAERAHRRTETIDVEVQTWLEDAENLITEVGELQKKIDMHNAARCCPYCIQRYRLCKKAANKTAELIQHKGNCNFSVFARLATLRGMDYYSFKGFISFESRKQAYDQIVEALKDEGTCRIGLYGMGGCGKTTLVKEVGKEAEKQGLFNKVLVVVVSNTPDTKKIQTSIAGSLGFKFELEEEEPERARRLSMALNNGGKILVILDYVWGTLNFEAIGTLNNCNILLTTREFSVCRTMECQKVISLSILDPMESWILFQKHAGISDDNFDTFKDVGQEIAKECKGLPVAIAAVASSLKGEELDHWEVARDTLRDFGQGDIGPALDDIYKCLKLSYDNLWGRRSQVIIFVMFFVSRRF</sequence>
<accession>A0ACB9LWD5</accession>
<evidence type="ECO:0000313" key="1">
    <source>
        <dbReference type="EMBL" id="KAI4315966.1"/>
    </source>
</evidence>